<evidence type="ECO:0000313" key="1">
    <source>
        <dbReference type="EMBL" id="KAK3321296.1"/>
    </source>
</evidence>
<proteinExistence type="predicted"/>
<organism evidence="1 2">
    <name type="scientific">Cercophora scortea</name>
    <dbReference type="NCBI Taxonomy" id="314031"/>
    <lineage>
        <taxon>Eukaryota</taxon>
        <taxon>Fungi</taxon>
        <taxon>Dikarya</taxon>
        <taxon>Ascomycota</taxon>
        <taxon>Pezizomycotina</taxon>
        <taxon>Sordariomycetes</taxon>
        <taxon>Sordariomycetidae</taxon>
        <taxon>Sordariales</taxon>
        <taxon>Lasiosphaeriaceae</taxon>
        <taxon>Cercophora</taxon>
    </lineage>
</organism>
<keyword evidence="2" id="KW-1185">Reference proteome</keyword>
<reference evidence="1" key="1">
    <citation type="journal article" date="2023" name="Mol. Phylogenet. Evol.">
        <title>Genome-scale phylogeny and comparative genomics of the fungal order Sordariales.</title>
        <authorList>
            <person name="Hensen N."/>
            <person name="Bonometti L."/>
            <person name="Westerberg I."/>
            <person name="Brannstrom I.O."/>
            <person name="Guillou S."/>
            <person name="Cros-Aarteil S."/>
            <person name="Calhoun S."/>
            <person name="Haridas S."/>
            <person name="Kuo A."/>
            <person name="Mondo S."/>
            <person name="Pangilinan J."/>
            <person name="Riley R."/>
            <person name="LaButti K."/>
            <person name="Andreopoulos B."/>
            <person name="Lipzen A."/>
            <person name="Chen C."/>
            <person name="Yan M."/>
            <person name="Daum C."/>
            <person name="Ng V."/>
            <person name="Clum A."/>
            <person name="Steindorff A."/>
            <person name="Ohm R.A."/>
            <person name="Martin F."/>
            <person name="Silar P."/>
            <person name="Natvig D.O."/>
            <person name="Lalanne C."/>
            <person name="Gautier V."/>
            <person name="Ament-Velasquez S.L."/>
            <person name="Kruys A."/>
            <person name="Hutchinson M.I."/>
            <person name="Powell A.J."/>
            <person name="Barry K."/>
            <person name="Miller A.N."/>
            <person name="Grigoriev I.V."/>
            <person name="Debuchy R."/>
            <person name="Gladieux P."/>
            <person name="Hiltunen Thoren M."/>
            <person name="Johannesson H."/>
        </authorList>
    </citation>
    <scope>NUCLEOTIDE SEQUENCE</scope>
    <source>
        <strain evidence="1">SMH4131-1</strain>
    </source>
</reference>
<comment type="caution">
    <text evidence="1">The sequence shown here is derived from an EMBL/GenBank/DDBJ whole genome shotgun (WGS) entry which is preliminary data.</text>
</comment>
<protein>
    <submittedName>
        <fullName evidence="1">Uncharacterized protein</fullName>
    </submittedName>
</protein>
<name>A0AAE0IA20_9PEZI</name>
<dbReference type="AlphaFoldDB" id="A0AAE0IA20"/>
<evidence type="ECO:0000313" key="2">
    <source>
        <dbReference type="Proteomes" id="UP001286456"/>
    </source>
</evidence>
<dbReference type="EMBL" id="JAUEPO010000005">
    <property type="protein sequence ID" value="KAK3321296.1"/>
    <property type="molecule type" value="Genomic_DNA"/>
</dbReference>
<sequence>MRPWLRDVSWVWPLGGLGIVLSWCHFLSPARSASKDRTGLKDQAQLNLGQWAHQWPIARAHPSPRAQTWHHFPPTTDIPARWVAGRFHANHSSQFHSLGSSQAE</sequence>
<accession>A0AAE0IA20</accession>
<reference evidence="1" key="2">
    <citation type="submission" date="2023-06" db="EMBL/GenBank/DDBJ databases">
        <authorList>
            <consortium name="Lawrence Berkeley National Laboratory"/>
            <person name="Haridas S."/>
            <person name="Hensen N."/>
            <person name="Bonometti L."/>
            <person name="Westerberg I."/>
            <person name="Brannstrom I.O."/>
            <person name="Guillou S."/>
            <person name="Cros-Aarteil S."/>
            <person name="Calhoun S."/>
            <person name="Kuo A."/>
            <person name="Mondo S."/>
            <person name="Pangilinan J."/>
            <person name="Riley R."/>
            <person name="Labutti K."/>
            <person name="Andreopoulos B."/>
            <person name="Lipzen A."/>
            <person name="Chen C."/>
            <person name="Yanf M."/>
            <person name="Daum C."/>
            <person name="Ng V."/>
            <person name="Clum A."/>
            <person name="Steindorff A."/>
            <person name="Ohm R."/>
            <person name="Martin F."/>
            <person name="Silar P."/>
            <person name="Natvig D."/>
            <person name="Lalanne C."/>
            <person name="Gautier V."/>
            <person name="Ament-Velasquez S.L."/>
            <person name="Kruys A."/>
            <person name="Hutchinson M.I."/>
            <person name="Powell A.J."/>
            <person name="Barry K."/>
            <person name="Miller A.N."/>
            <person name="Grigoriev I.V."/>
            <person name="Debuchy R."/>
            <person name="Gladieux P."/>
            <person name="Thoren M.H."/>
            <person name="Johannesson H."/>
        </authorList>
    </citation>
    <scope>NUCLEOTIDE SEQUENCE</scope>
    <source>
        <strain evidence="1">SMH4131-1</strain>
    </source>
</reference>
<gene>
    <name evidence="1" type="ORF">B0T19DRAFT_263226</name>
</gene>
<dbReference type="Proteomes" id="UP001286456">
    <property type="component" value="Unassembled WGS sequence"/>
</dbReference>